<keyword evidence="1" id="KW-0472">Membrane</keyword>
<keyword evidence="1" id="KW-0812">Transmembrane</keyword>
<evidence type="ECO:0000256" key="1">
    <source>
        <dbReference type="SAM" id="Phobius"/>
    </source>
</evidence>
<feature type="transmembrane region" description="Helical" evidence="1">
    <location>
        <begin position="100"/>
        <end position="118"/>
    </location>
</feature>
<accession>A0A3E3DY85</accession>
<comment type="caution">
    <text evidence="3">The sequence shown here is derived from an EMBL/GenBank/DDBJ whole genome shotgun (WGS) entry which is preliminary data.</text>
</comment>
<organism evidence="3 4">
    <name type="scientific">Thomasclavelia ramosa</name>
    <dbReference type="NCBI Taxonomy" id="1547"/>
    <lineage>
        <taxon>Bacteria</taxon>
        <taxon>Bacillati</taxon>
        <taxon>Bacillota</taxon>
        <taxon>Erysipelotrichia</taxon>
        <taxon>Erysipelotrichales</taxon>
        <taxon>Coprobacillaceae</taxon>
        <taxon>Thomasclavelia</taxon>
    </lineage>
</organism>
<dbReference type="Proteomes" id="UP000261032">
    <property type="component" value="Unassembled WGS sequence"/>
</dbReference>
<proteinExistence type="predicted"/>
<feature type="transmembrane region" description="Helical" evidence="1">
    <location>
        <begin position="130"/>
        <end position="150"/>
    </location>
</feature>
<evidence type="ECO:0000313" key="4">
    <source>
        <dbReference type="Proteomes" id="UP000261032"/>
    </source>
</evidence>
<dbReference type="AlphaFoldDB" id="A0A3E3DY85"/>
<feature type="non-terminal residue" evidence="3">
    <location>
        <position position="255"/>
    </location>
</feature>
<gene>
    <name evidence="3" type="ORF">DXB93_19855</name>
</gene>
<feature type="domain" description="DUF8208" evidence="2">
    <location>
        <begin position="47"/>
        <end position="254"/>
    </location>
</feature>
<evidence type="ECO:0000313" key="3">
    <source>
        <dbReference type="EMBL" id="RGD73658.1"/>
    </source>
</evidence>
<name>A0A3E3DY85_9FIRM</name>
<sequence length="255" mass="29506">MNIRKNKKFLFLVVVFTVMTIFLLPRIKVYAHDIEDVSYIWDYLELDHVFTDVSRTIGSWIYDFLSSILDFCYNGFTELMNFNIFDLDIAKKVVTNMDKVVYSLLFIAFVVVVVIKVLQMENQLKTLLNVVMTMVFVGIFTLVLTFMTTLKNDLITESNNIVGKGSYTISENLLADNTVDILTSMDEGKVVHLEPKQVKYYDHSERMTKDDLGEIITGINDDGTYEKEKVANGLFGNGDERYYRYRTDYVNVNIT</sequence>
<dbReference type="RefSeq" id="WP_147324601.1">
    <property type="nucleotide sequence ID" value="NZ_QUSL01000126.1"/>
</dbReference>
<dbReference type="Pfam" id="PF26635">
    <property type="entry name" value="DUF8208"/>
    <property type="match status" value="1"/>
</dbReference>
<protein>
    <recommendedName>
        <fullName evidence="2">DUF8208 domain-containing protein</fullName>
    </recommendedName>
</protein>
<evidence type="ECO:0000259" key="2">
    <source>
        <dbReference type="Pfam" id="PF26635"/>
    </source>
</evidence>
<reference evidence="3 4" key="1">
    <citation type="submission" date="2018-08" db="EMBL/GenBank/DDBJ databases">
        <title>A genome reference for cultivated species of the human gut microbiota.</title>
        <authorList>
            <person name="Zou Y."/>
            <person name="Xue W."/>
            <person name="Luo G."/>
        </authorList>
    </citation>
    <scope>NUCLEOTIDE SEQUENCE [LARGE SCALE GENOMIC DNA]</scope>
    <source>
        <strain evidence="3 4">OM06-4</strain>
    </source>
</reference>
<dbReference type="EMBL" id="QUSL01000126">
    <property type="protein sequence ID" value="RGD73658.1"/>
    <property type="molecule type" value="Genomic_DNA"/>
</dbReference>
<keyword evidence="1" id="KW-1133">Transmembrane helix</keyword>
<dbReference type="InterPro" id="IPR058521">
    <property type="entry name" value="DUF8208"/>
</dbReference>